<dbReference type="InterPro" id="IPR016167">
    <property type="entry name" value="FAD-bd_PCMH_sub1"/>
</dbReference>
<dbReference type="Proteomes" id="UP000749559">
    <property type="component" value="Unassembled WGS sequence"/>
</dbReference>
<dbReference type="InterPro" id="IPR016169">
    <property type="entry name" value="FAD-bd_PCMH_sub2"/>
</dbReference>
<dbReference type="PROSITE" id="PS51387">
    <property type="entry name" value="FAD_PCMH"/>
    <property type="match status" value="1"/>
</dbReference>
<dbReference type="InterPro" id="IPR006094">
    <property type="entry name" value="Oxid_FAD_bind_N"/>
</dbReference>
<feature type="non-terminal residue" evidence="1">
    <location>
        <position position="350"/>
    </location>
</feature>
<dbReference type="InterPro" id="IPR036318">
    <property type="entry name" value="FAD-bd_PCMH-like_sf"/>
</dbReference>
<gene>
    <name evidence="1" type="ORF">OFUS_LOCUS19861</name>
</gene>
<accession>A0A8J1UA66</accession>
<dbReference type="InterPro" id="IPR016166">
    <property type="entry name" value="FAD-bd_PCMH"/>
</dbReference>
<dbReference type="PANTHER" id="PTHR43762:SF1">
    <property type="entry name" value="D-ARABINONO-1,4-LACTONE OXIDASE"/>
    <property type="match status" value="1"/>
</dbReference>
<proteinExistence type="predicted"/>
<dbReference type="GO" id="GO:0071949">
    <property type="term" value="F:FAD binding"/>
    <property type="evidence" value="ECO:0007669"/>
    <property type="project" value="InterPro"/>
</dbReference>
<dbReference type="Gene3D" id="3.30.465.10">
    <property type="match status" value="1"/>
</dbReference>
<dbReference type="InterPro" id="IPR010031">
    <property type="entry name" value="FAD_lactone_oxidase-like"/>
</dbReference>
<dbReference type="SUPFAM" id="SSF56176">
    <property type="entry name" value="FAD-binding/transporter-associated domain-like"/>
    <property type="match status" value="1"/>
</dbReference>
<dbReference type="OrthoDB" id="610608at2759"/>
<reference evidence="1" key="1">
    <citation type="submission" date="2022-03" db="EMBL/GenBank/DDBJ databases">
        <authorList>
            <person name="Martin C."/>
        </authorList>
    </citation>
    <scope>NUCLEOTIDE SEQUENCE</scope>
</reference>
<keyword evidence="2" id="KW-1185">Reference proteome</keyword>
<organism evidence="1 2">
    <name type="scientific">Owenia fusiformis</name>
    <name type="common">Polychaete worm</name>
    <dbReference type="NCBI Taxonomy" id="6347"/>
    <lineage>
        <taxon>Eukaryota</taxon>
        <taxon>Metazoa</taxon>
        <taxon>Spiralia</taxon>
        <taxon>Lophotrochozoa</taxon>
        <taxon>Annelida</taxon>
        <taxon>Polychaeta</taxon>
        <taxon>Sedentaria</taxon>
        <taxon>Canalipalpata</taxon>
        <taxon>Sabellida</taxon>
        <taxon>Oweniida</taxon>
        <taxon>Oweniidae</taxon>
        <taxon>Owenia</taxon>
    </lineage>
</organism>
<dbReference type="EMBL" id="CAIIXF020000009">
    <property type="protein sequence ID" value="CAH1795300.1"/>
    <property type="molecule type" value="Genomic_DNA"/>
</dbReference>
<dbReference type="Gene3D" id="3.30.43.10">
    <property type="entry name" value="Uridine Diphospho-n-acetylenolpyruvylglucosamine Reductase, domain 2"/>
    <property type="match status" value="1"/>
</dbReference>
<dbReference type="GO" id="GO:0016899">
    <property type="term" value="F:oxidoreductase activity, acting on the CH-OH group of donors, oxygen as acceptor"/>
    <property type="evidence" value="ECO:0007669"/>
    <property type="project" value="InterPro"/>
</dbReference>
<dbReference type="AlphaFoldDB" id="A0A8J1UA66"/>
<dbReference type="Pfam" id="PF01565">
    <property type="entry name" value="FAD_binding_4"/>
    <property type="match status" value="1"/>
</dbReference>
<dbReference type="PANTHER" id="PTHR43762">
    <property type="entry name" value="L-GULONOLACTONE OXIDASE"/>
    <property type="match status" value="1"/>
</dbReference>
<evidence type="ECO:0000313" key="2">
    <source>
        <dbReference type="Proteomes" id="UP000749559"/>
    </source>
</evidence>
<sequence length="350" mass="38323">MMSLKLFKTIAIAVILVNLTKAKKNINNIKEDVDKLRSLTSATVELANVTNWLNEGTRNNIILITPTKLQQIQEVIHAARGVGLSIRAGGATHSASAVLHPDEGDIFLVMTSLEDTSRDRIIFNEKAKTVNVLASVMLLELNEFMEQHQVALPANAAFATVTVAGLAATAAHGGFYTEPSVSSYVTGMTLIDGQGYVRHVNQDEQADILAACKAHIGLCGIVYDVTLKVVSMEIMESIQVSIPMKKFLDDEIRKDLVTNYHQLQISWNPFLGHATDDDKEYFQTHGRAPDGWTSEDDLVGFILSKKLPVNDSEDALNKEAHEYNVTLADGSNYVGTAQYKTLPDSLIAIP</sequence>
<protein>
    <submittedName>
        <fullName evidence="1">Uncharacterized protein</fullName>
    </submittedName>
</protein>
<comment type="caution">
    <text evidence="1">The sequence shown here is derived from an EMBL/GenBank/DDBJ whole genome shotgun (WGS) entry which is preliminary data.</text>
</comment>
<name>A0A8J1UA66_OWEFU</name>
<evidence type="ECO:0000313" key="1">
    <source>
        <dbReference type="EMBL" id="CAH1795300.1"/>
    </source>
</evidence>